<dbReference type="InterPro" id="IPR001753">
    <property type="entry name" value="Enoyl-CoA_hydra/iso"/>
</dbReference>
<sequence length="238" mass="25655">MTAVTFELHDDIAKLTLNKPEKGNALCLAMVEDLIAALETARQARLIVFHGQGRHFCTGLDLSNLAEESDATLLNRFVRIEELRAAIETSSVPTVAFGFGATYGAGADIFAACDHRIAAPGTRFAFPGGAFGIVLGTARLTTIMGQQRARDTLLAQRILEVEKALEAGLVTEVLHPSETASRLSQLALEARKLPRGAAAALREMSRCDGRDRDLAALVRSASRPGLKKRIEAYRATLK</sequence>
<dbReference type="RefSeq" id="WP_338608629.1">
    <property type="nucleotide sequence ID" value="NZ_CP146275.1"/>
</dbReference>
<dbReference type="PANTHER" id="PTHR11941:SF54">
    <property type="entry name" value="ENOYL-COA HYDRATASE, MITOCHONDRIAL"/>
    <property type="match status" value="1"/>
</dbReference>
<protein>
    <submittedName>
        <fullName evidence="1">Enoyl-CoA hydratase/isomerase family protein</fullName>
    </submittedName>
</protein>
<organism evidence="1 2">
    <name type="scientific">Pelagibacterium nitratireducens</name>
    <dbReference type="NCBI Taxonomy" id="1046114"/>
    <lineage>
        <taxon>Bacteria</taxon>
        <taxon>Pseudomonadati</taxon>
        <taxon>Pseudomonadota</taxon>
        <taxon>Alphaproteobacteria</taxon>
        <taxon>Hyphomicrobiales</taxon>
        <taxon>Devosiaceae</taxon>
        <taxon>Pelagibacterium</taxon>
    </lineage>
</organism>
<dbReference type="Pfam" id="PF00378">
    <property type="entry name" value="ECH_1"/>
    <property type="match status" value="1"/>
</dbReference>
<gene>
    <name evidence="1" type="ORF">V6617_01640</name>
</gene>
<dbReference type="Gene3D" id="3.90.226.10">
    <property type="entry name" value="2-enoyl-CoA Hydratase, Chain A, domain 1"/>
    <property type="match status" value="1"/>
</dbReference>
<keyword evidence="2" id="KW-1185">Reference proteome</keyword>
<dbReference type="InterPro" id="IPR029045">
    <property type="entry name" value="ClpP/crotonase-like_dom_sf"/>
</dbReference>
<dbReference type="EMBL" id="CP146275">
    <property type="protein sequence ID" value="WWT33200.1"/>
    <property type="molecule type" value="Genomic_DNA"/>
</dbReference>
<evidence type="ECO:0000313" key="2">
    <source>
        <dbReference type="Proteomes" id="UP001369958"/>
    </source>
</evidence>
<reference evidence="1 2" key="1">
    <citation type="submission" date="2024-02" db="EMBL/GenBank/DDBJ databases">
        <title>Complete genome sequence of Pelagibacterium nitratireducens ZH15.</title>
        <authorList>
            <person name="Zhao L.H."/>
        </authorList>
    </citation>
    <scope>NUCLEOTIDE SEQUENCE [LARGE SCALE GENOMIC DNA]</scope>
    <source>
        <strain evidence="1 2">ZH15</strain>
    </source>
</reference>
<accession>A0ABZ2I1W7</accession>
<dbReference type="Proteomes" id="UP001369958">
    <property type="component" value="Chromosome"/>
</dbReference>
<evidence type="ECO:0000313" key="1">
    <source>
        <dbReference type="EMBL" id="WWT33200.1"/>
    </source>
</evidence>
<dbReference type="SUPFAM" id="SSF52096">
    <property type="entry name" value="ClpP/crotonase"/>
    <property type="match status" value="1"/>
</dbReference>
<name>A0ABZ2I1W7_9HYPH</name>
<proteinExistence type="predicted"/>
<dbReference type="CDD" id="cd06558">
    <property type="entry name" value="crotonase-like"/>
    <property type="match status" value="1"/>
</dbReference>
<dbReference type="PANTHER" id="PTHR11941">
    <property type="entry name" value="ENOYL-COA HYDRATASE-RELATED"/>
    <property type="match status" value="1"/>
</dbReference>